<name>A0A392Q6X8_9FABA</name>
<feature type="non-terminal residue" evidence="1">
    <location>
        <position position="101"/>
    </location>
</feature>
<evidence type="ECO:0000313" key="1">
    <source>
        <dbReference type="EMBL" id="MCI19470.1"/>
    </source>
</evidence>
<keyword evidence="2" id="KW-1185">Reference proteome</keyword>
<evidence type="ECO:0000313" key="2">
    <source>
        <dbReference type="Proteomes" id="UP000265520"/>
    </source>
</evidence>
<reference evidence="1 2" key="1">
    <citation type="journal article" date="2018" name="Front. Plant Sci.">
        <title>Red Clover (Trifolium pratense) and Zigzag Clover (T. medium) - A Picture of Genomic Similarities and Differences.</title>
        <authorList>
            <person name="Dluhosova J."/>
            <person name="Istvanek J."/>
            <person name="Nedelnik J."/>
            <person name="Repkova J."/>
        </authorList>
    </citation>
    <scope>NUCLEOTIDE SEQUENCE [LARGE SCALE GENOMIC DNA]</scope>
    <source>
        <strain evidence="2">cv. 10/8</strain>
        <tissue evidence="1">Leaf</tissue>
    </source>
</reference>
<comment type="caution">
    <text evidence="1">The sequence shown here is derived from an EMBL/GenBank/DDBJ whole genome shotgun (WGS) entry which is preliminary data.</text>
</comment>
<proteinExistence type="predicted"/>
<organism evidence="1 2">
    <name type="scientific">Trifolium medium</name>
    <dbReference type="NCBI Taxonomy" id="97028"/>
    <lineage>
        <taxon>Eukaryota</taxon>
        <taxon>Viridiplantae</taxon>
        <taxon>Streptophyta</taxon>
        <taxon>Embryophyta</taxon>
        <taxon>Tracheophyta</taxon>
        <taxon>Spermatophyta</taxon>
        <taxon>Magnoliopsida</taxon>
        <taxon>eudicotyledons</taxon>
        <taxon>Gunneridae</taxon>
        <taxon>Pentapetalae</taxon>
        <taxon>rosids</taxon>
        <taxon>fabids</taxon>
        <taxon>Fabales</taxon>
        <taxon>Fabaceae</taxon>
        <taxon>Papilionoideae</taxon>
        <taxon>50 kb inversion clade</taxon>
        <taxon>NPAAA clade</taxon>
        <taxon>Hologalegina</taxon>
        <taxon>IRL clade</taxon>
        <taxon>Trifolieae</taxon>
        <taxon>Trifolium</taxon>
    </lineage>
</organism>
<dbReference type="AlphaFoldDB" id="A0A392Q6X8"/>
<dbReference type="Proteomes" id="UP000265520">
    <property type="component" value="Unassembled WGS sequence"/>
</dbReference>
<protein>
    <submittedName>
        <fullName evidence="1">Uncharacterized protein</fullName>
    </submittedName>
</protein>
<dbReference type="EMBL" id="LXQA010114956">
    <property type="protein sequence ID" value="MCI19470.1"/>
    <property type="molecule type" value="Genomic_DNA"/>
</dbReference>
<accession>A0A392Q6X8</accession>
<sequence length="101" mass="11565">MQSSNGKTLLTRSPLTLRPIPDKSSREFAIGEFPCLGKFSVGLHPCYEFCTFSIWFTNNLFNGSIIGKDHRLFILKMKIQPFDRGFSIINIKDEYPPNSFT</sequence>